<dbReference type="EMBL" id="CAXIEN010000181">
    <property type="protein sequence ID" value="CAL1284602.1"/>
    <property type="molecule type" value="Genomic_DNA"/>
</dbReference>
<dbReference type="PRINTS" id="PR00722">
    <property type="entry name" value="CHYMOTRYPSIN"/>
</dbReference>
<dbReference type="InterPro" id="IPR036055">
    <property type="entry name" value="LDL_receptor-like_sf"/>
</dbReference>
<dbReference type="InterPro" id="IPR001314">
    <property type="entry name" value="Peptidase_S1A"/>
</dbReference>
<dbReference type="PANTHER" id="PTHR24252:SF7">
    <property type="entry name" value="HYALIN"/>
    <property type="match status" value="1"/>
</dbReference>
<keyword evidence="6" id="KW-1185">Reference proteome</keyword>
<keyword evidence="3" id="KW-0378">Hydrolase</keyword>
<protein>
    <recommendedName>
        <fullName evidence="4">Peptidase S1 domain-containing protein</fullName>
    </recommendedName>
</protein>
<dbReference type="InterPro" id="IPR009003">
    <property type="entry name" value="Peptidase_S1_PA"/>
</dbReference>
<keyword evidence="3" id="KW-0645">Protease</keyword>
<reference evidence="5 6" key="1">
    <citation type="submission" date="2024-04" db="EMBL/GenBank/DDBJ databases">
        <authorList>
            <person name="Rising A."/>
            <person name="Reimegard J."/>
            <person name="Sonavane S."/>
            <person name="Akerstrom W."/>
            <person name="Nylinder S."/>
            <person name="Hedman E."/>
            <person name="Kallberg Y."/>
        </authorList>
    </citation>
    <scope>NUCLEOTIDE SEQUENCE [LARGE SCALE GENOMIC DNA]</scope>
</reference>
<dbReference type="PROSITE" id="PS00135">
    <property type="entry name" value="TRYPSIN_SER"/>
    <property type="match status" value="1"/>
</dbReference>
<dbReference type="Pfam" id="PF00057">
    <property type="entry name" value="Ldl_recept_a"/>
    <property type="match status" value="1"/>
</dbReference>
<dbReference type="SUPFAM" id="SSF50494">
    <property type="entry name" value="Trypsin-like serine proteases"/>
    <property type="match status" value="1"/>
</dbReference>
<dbReference type="PROSITE" id="PS50240">
    <property type="entry name" value="TRYPSIN_DOM"/>
    <property type="match status" value="1"/>
</dbReference>
<dbReference type="Pfam" id="PF00089">
    <property type="entry name" value="Trypsin"/>
    <property type="match status" value="1"/>
</dbReference>
<gene>
    <name evidence="5" type="ORF">LARSCL_LOCUS13246</name>
</gene>
<dbReference type="Gene3D" id="4.10.400.10">
    <property type="entry name" value="Low-density Lipoprotein Receptor"/>
    <property type="match status" value="1"/>
</dbReference>
<dbReference type="SMART" id="SM00192">
    <property type="entry name" value="LDLa"/>
    <property type="match status" value="1"/>
</dbReference>
<dbReference type="SMART" id="SM00020">
    <property type="entry name" value="Tryp_SPc"/>
    <property type="match status" value="1"/>
</dbReference>
<feature type="disulfide bond" evidence="2">
    <location>
        <begin position="46"/>
        <end position="58"/>
    </location>
</feature>
<dbReference type="FunFam" id="2.40.10.10:FF:000166">
    <property type="entry name" value="Trypsin"/>
    <property type="match status" value="1"/>
</dbReference>
<dbReference type="CDD" id="cd00190">
    <property type="entry name" value="Tryp_SPc"/>
    <property type="match status" value="1"/>
</dbReference>
<keyword evidence="3" id="KW-0720">Serine protease</keyword>
<name>A0AAV2AKZ6_9ARAC</name>
<dbReference type="Gene3D" id="2.40.10.10">
    <property type="entry name" value="Trypsin-like serine proteases"/>
    <property type="match status" value="1"/>
</dbReference>
<dbReference type="Proteomes" id="UP001497382">
    <property type="component" value="Unassembled WGS sequence"/>
</dbReference>
<dbReference type="InterPro" id="IPR043504">
    <property type="entry name" value="Peptidase_S1_PA_chymotrypsin"/>
</dbReference>
<feature type="disulfide bond" evidence="2">
    <location>
        <begin position="65"/>
        <end position="80"/>
    </location>
</feature>
<evidence type="ECO:0000259" key="4">
    <source>
        <dbReference type="PROSITE" id="PS50240"/>
    </source>
</evidence>
<dbReference type="SUPFAM" id="SSF57424">
    <property type="entry name" value="LDL receptor-like module"/>
    <property type="match status" value="1"/>
</dbReference>
<dbReference type="GO" id="GO:0004252">
    <property type="term" value="F:serine-type endopeptidase activity"/>
    <property type="evidence" value="ECO:0007669"/>
    <property type="project" value="InterPro"/>
</dbReference>
<proteinExistence type="predicted"/>
<evidence type="ECO:0000256" key="1">
    <source>
        <dbReference type="ARBA" id="ARBA00023157"/>
    </source>
</evidence>
<sequence length="348" mass="37867">MCGNQLPRPILSEKGEGLILSYAVDNIGSGRGFVLEYESGPDLQLCEAGESACDNRNCYKSEKKCDGVDDCGDGTDEEDCNHPVLALPEDCGIQTFKPKTIYDRIVGGEEAVPNSWPWQVSLNEAAAEPSNHYCGGILINNQWVLTAAHCVANNYAPGTIKILLGAHDLMKTTSYQQSRRNVKVIAYPNYTGKEIEKYRVDLALIKLNAPVTLNAGVQPACLPDFQFKPPTGWHCYVTGWGETRGSGGSTVLKQMLVVIQAEEECFGSTDICVLKEKNGICGGDSGGPLYCPVGDDFFIFGVASSVFTESVPLLEKDRSRCGVGNSRALYASILGKVKWIKKIIREYS</sequence>
<dbReference type="InterPro" id="IPR001254">
    <property type="entry name" value="Trypsin_dom"/>
</dbReference>
<dbReference type="InterPro" id="IPR018114">
    <property type="entry name" value="TRYPSIN_HIS"/>
</dbReference>
<evidence type="ECO:0000256" key="2">
    <source>
        <dbReference type="PROSITE-ProRule" id="PRU00124"/>
    </source>
</evidence>
<evidence type="ECO:0000313" key="6">
    <source>
        <dbReference type="Proteomes" id="UP001497382"/>
    </source>
</evidence>
<dbReference type="InterPro" id="IPR002172">
    <property type="entry name" value="LDrepeatLR_classA_rpt"/>
</dbReference>
<comment type="caution">
    <text evidence="5">The sequence shown here is derived from an EMBL/GenBank/DDBJ whole genome shotgun (WGS) entry which is preliminary data.</text>
</comment>
<organism evidence="5 6">
    <name type="scientific">Larinioides sclopetarius</name>
    <dbReference type="NCBI Taxonomy" id="280406"/>
    <lineage>
        <taxon>Eukaryota</taxon>
        <taxon>Metazoa</taxon>
        <taxon>Ecdysozoa</taxon>
        <taxon>Arthropoda</taxon>
        <taxon>Chelicerata</taxon>
        <taxon>Arachnida</taxon>
        <taxon>Araneae</taxon>
        <taxon>Araneomorphae</taxon>
        <taxon>Entelegynae</taxon>
        <taxon>Araneoidea</taxon>
        <taxon>Araneidae</taxon>
        <taxon>Larinioides</taxon>
    </lineage>
</organism>
<dbReference type="GO" id="GO:0006508">
    <property type="term" value="P:proteolysis"/>
    <property type="evidence" value="ECO:0007669"/>
    <property type="project" value="UniProtKB-KW"/>
</dbReference>
<dbReference type="PROSITE" id="PS00134">
    <property type="entry name" value="TRYPSIN_HIS"/>
    <property type="match status" value="1"/>
</dbReference>
<dbReference type="AlphaFoldDB" id="A0AAV2AKZ6"/>
<dbReference type="PANTHER" id="PTHR24252">
    <property type="entry name" value="ACROSIN-RELATED"/>
    <property type="match status" value="1"/>
</dbReference>
<feature type="disulfide bond" evidence="2">
    <location>
        <begin position="53"/>
        <end position="71"/>
    </location>
</feature>
<accession>A0AAV2AKZ6</accession>
<keyword evidence="1 2" id="KW-1015">Disulfide bond</keyword>
<feature type="domain" description="Peptidase S1" evidence="4">
    <location>
        <begin position="105"/>
        <end position="345"/>
    </location>
</feature>
<dbReference type="InterPro" id="IPR033116">
    <property type="entry name" value="TRYPSIN_SER"/>
</dbReference>
<evidence type="ECO:0000313" key="5">
    <source>
        <dbReference type="EMBL" id="CAL1284602.1"/>
    </source>
</evidence>
<evidence type="ECO:0000256" key="3">
    <source>
        <dbReference type="RuleBase" id="RU363034"/>
    </source>
</evidence>
<dbReference type="PROSITE" id="PS50068">
    <property type="entry name" value="LDLRA_2"/>
    <property type="match status" value="1"/>
</dbReference>
<dbReference type="CDD" id="cd00112">
    <property type="entry name" value="LDLa"/>
    <property type="match status" value="1"/>
</dbReference>